<reference evidence="1" key="1">
    <citation type="journal article" date="2015" name="Nature">
        <title>Complex archaea that bridge the gap between prokaryotes and eukaryotes.</title>
        <authorList>
            <person name="Spang A."/>
            <person name="Saw J.H."/>
            <person name="Jorgensen S.L."/>
            <person name="Zaremba-Niedzwiedzka K."/>
            <person name="Martijn J."/>
            <person name="Lind A.E."/>
            <person name="van Eijk R."/>
            <person name="Schleper C."/>
            <person name="Guy L."/>
            <person name="Ettema T.J."/>
        </authorList>
    </citation>
    <scope>NUCLEOTIDE SEQUENCE</scope>
</reference>
<name>A0A0F9L4U3_9ZZZZ</name>
<accession>A0A0F9L4U3</accession>
<protein>
    <submittedName>
        <fullName evidence="1">Uncharacterized protein</fullName>
    </submittedName>
</protein>
<dbReference type="EMBL" id="LAZR01007892">
    <property type="protein sequence ID" value="KKM82246.1"/>
    <property type="molecule type" value="Genomic_DNA"/>
</dbReference>
<gene>
    <name evidence="1" type="ORF">LCGC14_1321580</name>
</gene>
<evidence type="ECO:0000313" key="1">
    <source>
        <dbReference type="EMBL" id="KKM82246.1"/>
    </source>
</evidence>
<comment type="caution">
    <text evidence="1">The sequence shown here is derived from an EMBL/GenBank/DDBJ whole genome shotgun (WGS) entry which is preliminary data.</text>
</comment>
<dbReference type="AlphaFoldDB" id="A0A0F9L4U3"/>
<proteinExistence type="predicted"/>
<organism evidence="1">
    <name type="scientific">marine sediment metagenome</name>
    <dbReference type="NCBI Taxonomy" id="412755"/>
    <lineage>
        <taxon>unclassified sequences</taxon>
        <taxon>metagenomes</taxon>
        <taxon>ecological metagenomes</taxon>
    </lineage>
</organism>
<sequence length="148" mass="15703">MAAVTALSTLGGKVLMDSRAKELWITRIADGTLKAGHAADISARIAVGMDFGNNLDEFGGFCLPRYDTDVDTAYTSGVAIDIVIPQGGHLYNILIENPGATLYSGEPLIWSSTVAALEKGGNVEAEHTARLFDEILNTSTFATIIWGV</sequence>